<keyword evidence="5" id="KW-1185">Reference proteome</keyword>
<dbReference type="InterPro" id="IPR018247">
    <property type="entry name" value="EF_Hand_1_Ca_BS"/>
</dbReference>
<keyword evidence="2" id="KW-0732">Signal</keyword>
<reference evidence="5" key="1">
    <citation type="journal article" date="2019" name="Int. J. Syst. Evol. Microbiol.">
        <title>The Global Catalogue of Microorganisms (GCM) 10K type strain sequencing project: providing services to taxonomists for standard genome sequencing and annotation.</title>
        <authorList>
            <consortium name="The Broad Institute Genomics Platform"/>
            <consortium name="The Broad Institute Genome Sequencing Center for Infectious Disease"/>
            <person name="Wu L."/>
            <person name="Ma J."/>
        </authorList>
    </citation>
    <scope>NUCLEOTIDE SEQUENCE [LARGE SCALE GENOMIC DNA]</scope>
    <source>
        <strain evidence="5">CCUG 62953</strain>
    </source>
</reference>
<dbReference type="Proteomes" id="UP001597135">
    <property type="component" value="Unassembled WGS sequence"/>
</dbReference>
<sequence length="196" mass="19911">MKSSLIAICASLGLAAAAHAAVFSEIDTDGDDLISASEYEAAFGTSDGFERYDTDASGYASRDEVTGAGGKVHKSGKLTFSDIDEDDDGELDEEELEHAFGEGAQAALAKFDRDGDGVVTLDEVRSSDDPKGERGWSKWGDNHPSKGTEAASARAEKTNRGQSGKDSRGGGGGNNGNGKGGGGGNSGGGKGGGKDR</sequence>
<feature type="region of interest" description="Disordered" evidence="1">
    <location>
        <begin position="60"/>
        <end position="93"/>
    </location>
</feature>
<evidence type="ECO:0000259" key="3">
    <source>
        <dbReference type="PROSITE" id="PS50222"/>
    </source>
</evidence>
<dbReference type="PROSITE" id="PS50222">
    <property type="entry name" value="EF_HAND_2"/>
    <property type="match status" value="2"/>
</dbReference>
<dbReference type="PROSITE" id="PS00018">
    <property type="entry name" value="EF_HAND_1"/>
    <property type="match status" value="2"/>
</dbReference>
<evidence type="ECO:0000313" key="4">
    <source>
        <dbReference type="EMBL" id="MFD1340823.1"/>
    </source>
</evidence>
<dbReference type="EMBL" id="JBHTMU010000001">
    <property type="protein sequence ID" value="MFD1340823.1"/>
    <property type="molecule type" value="Genomic_DNA"/>
</dbReference>
<feature type="region of interest" description="Disordered" evidence="1">
    <location>
        <begin position="120"/>
        <end position="196"/>
    </location>
</feature>
<comment type="caution">
    <text evidence="4">The sequence shown here is derived from an EMBL/GenBank/DDBJ whole genome shotgun (WGS) entry which is preliminary data.</text>
</comment>
<feature type="compositionally biased region" description="Basic and acidic residues" evidence="1">
    <location>
        <begin position="154"/>
        <end position="168"/>
    </location>
</feature>
<dbReference type="Gene3D" id="1.10.238.10">
    <property type="entry name" value="EF-hand"/>
    <property type="match status" value="2"/>
</dbReference>
<accession>A0ABW3ZCI0</accession>
<protein>
    <recommendedName>
        <fullName evidence="3">EF-hand domain-containing protein</fullName>
    </recommendedName>
</protein>
<feature type="compositionally biased region" description="Basic and acidic residues" evidence="1">
    <location>
        <begin position="120"/>
        <end position="146"/>
    </location>
</feature>
<organism evidence="4 5">
    <name type="scientific">Litorisediminicola beolgyonensis</name>
    <dbReference type="NCBI Taxonomy" id="1173614"/>
    <lineage>
        <taxon>Bacteria</taxon>
        <taxon>Pseudomonadati</taxon>
        <taxon>Pseudomonadota</taxon>
        <taxon>Alphaproteobacteria</taxon>
        <taxon>Rhodobacterales</taxon>
        <taxon>Paracoccaceae</taxon>
        <taxon>Litorisediminicola</taxon>
    </lineage>
</organism>
<feature type="compositionally biased region" description="Gly residues" evidence="1">
    <location>
        <begin position="169"/>
        <end position="196"/>
    </location>
</feature>
<feature type="compositionally biased region" description="Acidic residues" evidence="1">
    <location>
        <begin position="82"/>
        <end position="93"/>
    </location>
</feature>
<evidence type="ECO:0000313" key="5">
    <source>
        <dbReference type="Proteomes" id="UP001597135"/>
    </source>
</evidence>
<dbReference type="RefSeq" id="WP_386800885.1">
    <property type="nucleotide sequence ID" value="NZ_JBHTMU010000001.1"/>
</dbReference>
<name>A0ABW3ZCI0_9RHOB</name>
<proteinExistence type="predicted"/>
<dbReference type="InterPro" id="IPR002048">
    <property type="entry name" value="EF_hand_dom"/>
</dbReference>
<evidence type="ECO:0000256" key="2">
    <source>
        <dbReference type="SAM" id="SignalP"/>
    </source>
</evidence>
<feature type="signal peptide" evidence="2">
    <location>
        <begin position="1"/>
        <end position="20"/>
    </location>
</feature>
<dbReference type="Pfam" id="PF13202">
    <property type="entry name" value="EF-hand_5"/>
    <property type="match status" value="3"/>
</dbReference>
<gene>
    <name evidence="4" type="ORF">ACFQ4E_00140</name>
</gene>
<feature type="domain" description="EF-hand" evidence="3">
    <location>
        <begin position="14"/>
        <end position="49"/>
    </location>
</feature>
<dbReference type="InterPro" id="IPR011992">
    <property type="entry name" value="EF-hand-dom_pair"/>
</dbReference>
<feature type="chain" id="PRO_5046558351" description="EF-hand domain-containing protein" evidence="2">
    <location>
        <begin position="21"/>
        <end position="196"/>
    </location>
</feature>
<evidence type="ECO:0000256" key="1">
    <source>
        <dbReference type="SAM" id="MobiDB-lite"/>
    </source>
</evidence>
<feature type="domain" description="EF-hand" evidence="3">
    <location>
        <begin position="99"/>
        <end position="134"/>
    </location>
</feature>
<dbReference type="SUPFAM" id="SSF47473">
    <property type="entry name" value="EF-hand"/>
    <property type="match status" value="1"/>
</dbReference>